<dbReference type="AlphaFoldDB" id="A0A382YM13"/>
<proteinExistence type="predicted"/>
<evidence type="ECO:0008006" key="2">
    <source>
        <dbReference type="Google" id="ProtNLM"/>
    </source>
</evidence>
<organism evidence="1">
    <name type="scientific">marine metagenome</name>
    <dbReference type="NCBI Taxonomy" id="408172"/>
    <lineage>
        <taxon>unclassified sequences</taxon>
        <taxon>metagenomes</taxon>
        <taxon>ecological metagenomes</taxon>
    </lineage>
</organism>
<sequence>MVVVLVALVLPCLAQEEHEGYMVWRGQVIVEGKTHWLAWDGVAVGREVDADGTLRPRFLRRRINAALDAPEFEVKVGRSDTTQPAGIWRLGAGRRDDAAVIIDGDDATAWEPDVRSIDAELHWVEINLGRGVIAERISVRFAQDGDPFLMFRVLASNGEESFGSLRERRFFRVGQVAVRNKTR</sequence>
<accession>A0A382YM13</accession>
<name>A0A382YM13_9ZZZZ</name>
<reference evidence="1" key="1">
    <citation type="submission" date="2018-05" db="EMBL/GenBank/DDBJ databases">
        <authorList>
            <person name="Lanie J.A."/>
            <person name="Ng W.-L."/>
            <person name="Kazmierczak K.M."/>
            <person name="Andrzejewski T.M."/>
            <person name="Davidsen T.M."/>
            <person name="Wayne K.J."/>
            <person name="Tettelin H."/>
            <person name="Glass J.I."/>
            <person name="Rusch D."/>
            <person name="Podicherti R."/>
            <person name="Tsui H.-C.T."/>
            <person name="Winkler M.E."/>
        </authorList>
    </citation>
    <scope>NUCLEOTIDE SEQUENCE</scope>
</reference>
<evidence type="ECO:0000313" key="1">
    <source>
        <dbReference type="EMBL" id="SVD84337.1"/>
    </source>
</evidence>
<dbReference type="Gene3D" id="2.60.120.260">
    <property type="entry name" value="Galactose-binding domain-like"/>
    <property type="match status" value="1"/>
</dbReference>
<protein>
    <recommendedName>
        <fullName evidence="2">F5/8 type C domain-containing protein</fullName>
    </recommendedName>
</protein>
<gene>
    <name evidence="1" type="ORF">METZ01_LOCUS437191</name>
</gene>
<feature type="non-terminal residue" evidence="1">
    <location>
        <position position="183"/>
    </location>
</feature>
<dbReference type="EMBL" id="UINC01176957">
    <property type="protein sequence ID" value="SVD84337.1"/>
    <property type="molecule type" value="Genomic_DNA"/>
</dbReference>